<dbReference type="PANTHER" id="PTHR34538">
    <property type="entry name" value="EXPRESSED PROTEIN"/>
    <property type="match status" value="1"/>
</dbReference>
<organism evidence="1 2">
    <name type="scientific">Acacia crassicarpa</name>
    <name type="common">northern wattle</name>
    <dbReference type="NCBI Taxonomy" id="499986"/>
    <lineage>
        <taxon>Eukaryota</taxon>
        <taxon>Viridiplantae</taxon>
        <taxon>Streptophyta</taxon>
        <taxon>Embryophyta</taxon>
        <taxon>Tracheophyta</taxon>
        <taxon>Spermatophyta</taxon>
        <taxon>Magnoliopsida</taxon>
        <taxon>eudicotyledons</taxon>
        <taxon>Gunneridae</taxon>
        <taxon>Pentapetalae</taxon>
        <taxon>rosids</taxon>
        <taxon>fabids</taxon>
        <taxon>Fabales</taxon>
        <taxon>Fabaceae</taxon>
        <taxon>Caesalpinioideae</taxon>
        <taxon>mimosoid clade</taxon>
        <taxon>Acacieae</taxon>
        <taxon>Acacia</taxon>
    </lineage>
</organism>
<gene>
    <name evidence="1" type="ORF">QN277_021489</name>
</gene>
<evidence type="ECO:0000313" key="2">
    <source>
        <dbReference type="Proteomes" id="UP001293593"/>
    </source>
</evidence>
<dbReference type="AlphaFoldDB" id="A0AAE1JRP2"/>
<keyword evidence="2" id="KW-1185">Reference proteome</keyword>
<proteinExistence type="predicted"/>
<name>A0AAE1JRP2_9FABA</name>
<dbReference type="PANTHER" id="PTHR34538:SF4">
    <property type="entry name" value="EXPRESSED PROTEIN"/>
    <property type="match status" value="1"/>
</dbReference>
<dbReference type="Proteomes" id="UP001293593">
    <property type="component" value="Unassembled WGS sequence"/>
</dbReference>
<sequence length="105" mass="12226">MKISRIYYSFHRSCQLLKFQRKTRVCSSVTLGGNNAHRRSTSLGCFPSSSFLRDIICKLKNRWKLALGWRTSATQHYSYDLRSYCLNFDDNPSNFHIPPPLPLPI</sequence>
<comment type="caution">
    <text evidence="1">The sequence shown here is derived from an EMBL/GenBank/DDBJ whole genome shotgun (WGS) entry which is preliminary data.</text>
</comment>
<evidence type="ECO:0000313" key="1">
    <source>
        <dbReference type="EMBL" id="KAK4273013.1"/>
    </source>
</evidence>
<protein>
    <submittedName>
        <fullName evidence="1">Uncharacterized protein</fullName>
    </submittedName>
</protein>
<accession>A0AAE1JRP2</accession>
<dbReference type="EMBL" id="JAWXYG010000005">
    <property type="protein sequence ID" value="KAK4273013.1"/>
    <property type="molecule type" value="Genomic_DNA"/>
</dbReference>
<reference evidence="1" key="1">
    <citation type="submission" date="2023-10" db="EMBL/GenBank/DDBJ databases">
        <title>Chromosome-level genome of the transformable northern wattle, Acacia crassicarpa.</title>
        <authorList>
            <person name="Massaro I."/>
            <person name="Sinha N.R."/>
            <person name="Poethig S."/>
            <person name="Leichty A.R."/>
        </authorList>
    </citation>
    <scope>NUCLEOTIDE SEQUENCE</scope>
    <source>
        <strain evidence="1">Acra3RX</strain>
        <tissue evidence="1">Leaf</tissue>
    </source>
</reference>